<comment type="caution">
    <text evidence="1">The sequence shown here is derived from an EMBL/GenBank/DDBJ whole genome shotgun (WGS) entry which is preliminary data.</text>
</comment>
<gene>
    <name evidence="1" type="ORF">FA95DRAFT_1563754</name>
</gene>
<evidence type="ECO:0000313" key="2">
    <source>
        <dbReference type="Proteomes" id="UP000814033"/>
    </source>
</evidence>
<keyword evidence="2" id="KW-1185">Reference proteome</keyword>
<organism evidence="1 2">
    <name type="scientific">Auriscalpium vulgare</name>
    <dbReference type="NCBI Taxonomy" id="40419"/>
    <lineage>
        <taxon>Eukaryota</taxon>
        <taxon>Fungi</taxon>
        <taxon>Dikarya</taxon>
        <taxon>Basidiomycota</taxon>
        <taxon>Agaricomycotina</taxon>
        <taxon>Agaricomycetes</taxon>
        <taxon>Russulales</taxon>
        <taxon>Auriscalpiaceae</taxon>
        <taxon>Auriscalpium</taxon>
    </lineage>
</organism>
<dbReference type="EMBL" id="MU276037">
    <property type="protein sequence ID" value="KAI0043016.1"/>
    <property type="molecule type" value="Genomic_DNA"/>
</dbReference>
<dbReference type="Proteomes" id="UP000814033">
    <property type="component" value="Unassembled WGS sequence"/>
</dbReference>
<evidence type="ECO:0000313" key="1">
    <source>
        <dbReference type="EMBL" id="KAI0043016.1"/>
    </source>
</evidence>
<sequence length="351" mass="39500">MAIIPLDIQLLVVEWLYRLSQHQFAIDYHTLRACALVCSAWRPVAQRLLFRRVPRQPGLPFGGIFLLDVTLLLDILRTRPHLAAHVRTIRLFLESAYADAVDAQLMLLEVCPHVACLYIEIDTEIVPHMLKFAIPQHIQSVILPFEHEDVNAILKLWPDLRAIEITRGVIPGVDEIPLIRIPSGVLSLSVPASVITQIFVTADDLPALRDLELGAITSRSYTELLPTLCASGLLPRLRTLVLDGPLPPAEVLDQLEQLESLIFQELPNEDVIFPKTLRHIGCHYSCDPEPERASFLVAALRSLDGLQLVTVAGLFRRTRAVLMDACRELDVECVTLETSEHFPRPRDVDWI</sequence>
<reference evidence="1" key="1">
    <citation type="submission" date="2021-02" db="EMBL/GenBank/DDBJ databases">
        <authorList>
            <consortium name="DOE Joint Genome Institute"/>
            <person name="Ahrendt S."/>
            <person name="Looney B.P."/>
            <person name="Miyauchi S."/>
            <person name="Morin E."/>
            <person name="Drula E."/>
            <person name="Courty P.E."/>
            <person name="Chicoki N."/>
            <person name="Fauchery L."/>
            <person name="Kohler A."/>
            <person name="Kuo A."/>
            <person name="Labutti K."/>
            <person name="Pangilinan J."/>
            <person name="Lipzen A."/>
            <person name="Riley R."/>
            <person name="Andreopoulos W."/>
            <person name="He G."/>
            <person name="Johnson J."/>
            <person name="Barry K.W."/>
            <person name="Grigoriev I.V."/>
            <person name="Nagy L."/>
            <person name="Hibbett D."/>
            <person name="Henrissat B."/>
            <person name="Matheny P.B."/>
            <person name="Labbe J."/>
            <person name="Martin F."/>
        </authorList>
    </citation>
    <scope>NUCLEOTIDE SEQUENCE</scope>
    <source>
        <strain evidence="1">FP105234-sp</strain>
    </source>
</reference>
<proteinExistence type="predicted"/>
<accession>A0ACB8RFQ5</accession>
<name>A0ACB8RFQ5_9AGAM</name>
<protein>
    <submittedName>
        <fullName evidence="1">Uncharacterized protein</fullName>
    </submittedName>
</protein>
<reference evidence="1" key="2">
    <citation type="journal article" date="2022" name="New Phytol.">
        <title>Evolutionary transition to the ectomycorrhizal habit in the genomes of a hyperdiverse lineage of mushroom-forming fungi.</title>
        <authorList>
            <person name="Looney B."/>
            <person name="Miyauchi S."/>
            <person name="Morin E."/>
            <person name="Drula E."/>
            <person name="Courty P.E."/>
            <person name="Kohler A."/>
            <person name="Kuo A."/>
            <person name="LaButti K."/>
            <person name="Pangilinan J."/>
            <person name="Lipzen A."/>
            <person name="Riley R."/>
            <person name="Andreopoulos W."/>
            <person name="He G."/>
            <person name="Johnson J."/>
            <person name="Nolan M."/>
            <person name="Tritt A."/>
            <person name="Barry K.W."/>
            <person name="Grigoriev I.V."/>
            <person name="Nagy L.G."/>
            <person name="Hibbett D."/>
            <person name="Henrissat B."/>
            <person name="Matheny P.B."/>
            <person name="Labbe J."/>
            <person name="Martin F.M."/>
        </authorList>
    </citation>
    <scope>NUCLEOTIDE SEQUENCE</scope>
    <source>
        <strain evidence="1">FP105234-sp</strain>
    </source>
</reference>